<evidence type="ECO:0000313" key="3">
    <source>
        <dbReference type="Proteomes" id="UP001059824"/>
    </source>
</evidence>
<reference evidence="2" key="1">
    <citation type="journal article" date="2021" name="Nat. Microbiol.">
        <title>Cocultivation of an ultrasmall environmental parasitic bacterium with lytic ability against bacteria associated with wastewater foams.</title>
        <authorList>
            <person name="Batinovic S."/>
            <person name="Rose J.J.A."/>
            <person name="Ratcliffe J."/>
            <person name="Seviour R.J."/>
            <person name="Petrovski S."/>
        </authorList>
    </citation>
    <scope>NUCLEOTIDE SEQUENCE</scope>
    <source>
        <strain evidence="2">JR1</strain>
    </source>
</reference>
<keyword evidence="3" id="KW-1185">Reference proteome</keyword>
<name>A0A857MIJ0_9BACT</name>
<evidence type="ECO:0000256" key="1">
    <source>
        <dbReference type="SAM" id="SignalP"/>
    </source>
</evidence>
<organism evidence="2 3">
    <name type="scientific">Candidatus Mycosynbacter amalyticus</name>
    <dbReference type="NCBI Taxonomy" id="2665156"/>
    <lineage>
        <taxon>Bacteria</taxon>
        <taxon>Candidatus Saccharimonadota</taxon>
        <taxon>Candidatus Saccharimonadota incertae sedis</taxon>
        <taxon>Candidatus Mycosynbacter</taxon>
    </lineage>
</organism>
<accession>A0A857MIJ0</accession>
<feature type="signal peptide" evidence="1">
    <location>
        <begin position="1"/>
        <end position="28"/>
    </location>
</feature>
<dbReference type="KEGG" id="mama:GII36_00675"/>
<evidence type="ECO:0000313" key="2">
    <source>
        <dbReference type="EMBL" id="QHN42373.1"/>
    </source>
</evidence>
<dbReference type="EMBL" id="CP045921">
    <property type="protein sequence ID" value="QHN42373.1"/>
    <property type="molecule type" value="Genomic_DNA"/>
</dbReference>
<protein>
    <recommendedName>
        <fullName evidence="4">WxL domain-containing protein</fullName>
    </recommendedName>
</protein>
<proteinExistence type="predicted"/>
<gene>
    <name evidence="2" type="ORF">GII36_00675</name>
</gene>
<dbReference type="AlphaFoldDB" id="A0A857MIJ0"/>
<dbReference type="Proteomes" id="UP001059824">
    <property type="component" value="Chromosome"/>
</dbReference>
<sequence>MSKRVVRLLGVSILSGLLVAAAPIVASAASQTASTTVNATVGSVISMSTSTTVAISLTPTSGGVVSSASDTVSVSTNNALGYNLTLADSDATTNLVNGGNTIGAHTGTQASPSALASNTWGYRVVNVGGFGASAYTAETNNGSSTSTWAGVPATGSANTLKSTSSTASGDTTTVWYGVKVNSTKANGTYTDTVTYTATTN</sequence>
<dbReference type="RefSeq" id="WP_260763664.1">
    <property type="nucleotide sequence ID" value="NZ_CP045921.1"/>
</dbReference>
<feature type="chain" id="PRO_5032291233" description="WxL domain-containing protein" evidence="1">
    <location>
        <begin position="29"/>
        <end position="200"/>
    </location>
</feature>
<keyword evidence="1" id="KW-0732">Signal</keyword>
<evidence type="ECO:0008006" key="4">
    <source>
        <dbReference type="Google" id="ProtNLM"/>
    </source>
</evidence>